<proteinExistence type="predicted"/>
<dbReference type="Gene3D" id="2.130.10.10">
    <property type="entry name" value="YVTN repeat-like/Quinoprotein amine dehydrogenase"/>
    <property type="match status" value="1"/>
</dbReference>
<protein>
    <submittedName>
        <fullName evidence="1">Uncharacterized protein</fullName>
    </submittedName>
</protein>
<name>A0A8B6EFP0_MYTGA</name>
<dbReference type="EMBL" id="UYJE01004980">
    <property type="protein sequence ID" value="VDI32993.1"/>
    <property type="molecule type" value="Genomic_DNA"/>
</dbReference>
<sequence>MLLITNVSSSNPKLYVYRDCEEYETEVAFSSSPRCVAAIPGTDRTVVTLAIEQSIQFIITRTTEKGDKVNVRFTCFGIAAGRDIIYVGGEGGTIKLLDINGTTLKTINQWSDDIYFMLYNYRNEKLIIIFPSKLRCVKSDGRFVYNMDVSGTAGTTLDRQGNVYLGGYQTNTIQRIS</sequence>
<keyword evidence="2" id="KW-1185">Reference proteome</keyword>
<accession>A0A8B6EFP0</accession>
<reference evidence="1" key="1">
    <citation type="submission" date="2018-11" db="EMBL/GenBank/DDBJ databases">
        <authorList>
            <person name="Alioto T."/>
            <person name="Alioto T."/>
        </authorList>
    </citation>
    <scope>NUCLEOTIDE SEQUENCE</scope>
</reference>
<dbReference type="InterPro" id="IPR015943">
    <property type="entry name" value="WD40/YVTN_repeat-like_dom_sf"/>
</dbReference>
<dbReference type="OrthoDB" id="10465881at2759"/>
<dbReference type="AlphaFoldDB" id="A0A8B6EFP0"/>
<dbReference type="Proteomes" id="UP000596742">
    <property type="component" value="Unassembled WGS sequence"/>
</dbReference>
<organism evidence="1 2">
    <name type="scientific">Mytilus galloprovincialis</name>
    <name type="common">Mediterranean mussel</name>
    <dbReference type="NCBI Taxonomy" id="29158"/>
    <lineage>
        <taxon>Eukaryota</taxon>
        <taxon>Metazoa</taxon>
        <taxon>Spiralia</taxon>
        <taxon>Lophotrochozoa</taxon>
        <taxon>Mollusca</taxon>
        <taxon>Bivalvia</taxon>
        <taxon>Autobranchia</taxon>
        <taxon>Pteriomorphia</taxon>
        <taxon>Mytilida</taxon>
        <taxon>Mytiloidea</taxon>
        <taxon>Mytilidae</taxon>
        <taxon>Mytilinae</taxon>
        <taxon>Mytilus</taxon>
    </lineage>
</organism>
<gene>
    <name evidence="1" type="ORF">MGAL_10B083854</name>
</gene>
<evidence type="ECO:0000313" key="2">
    <source>
        <dbReference type="Proteomes" id="UP000596742"/>
    </source>
</evidence>
<dbReference type="SUPFAM" id="SSF101898">
    <property type="entry name" value="NHL repeat"/>
    <property type="match status" value="1"/>
</dbReference>
<evidence type="ECO:0000313" key="1">
    <source>
        <dbReference type="EMBL" id="VDI32993.1"/>
    </source>
</evidence>
<comment type="caution">
    <text evidence="1">The sequence shown here is derived from an EMBL/GenBank/DDBJ whole genome shotgun (WGS) entry which is preliminary data.</text>
</comment>